<gene>
    <name evidence="5" type="ORF">ENS64_16240</name>
</gene>
<dbReference type="PANTHER" id="PTHR43708">
    <property type="entry name" value="CONSERVED EXPRESSED OXIDOREDUCTASE (EUROFUNG)"/>
    <property type="match status" value="1"/>
</dbReference>
<comment type="caution">
    <text evidence="5">The sequence shown here is derived from an EMBL/GenBank/DDBJ whole genome shotgun (WGS) entry which is preliminary data.</text>
</comment>
<dbReference type="Pfam" id="PF01408">
    <property type="entry name" value="GFO_IDH_MocA"/>
    <property type="match status" value="1"/>
</dbReference>
<dbReference type="InterPro" id="IPR036291">
    <property type="entry name" value="NAD(P)-bd_dom_sf"/>
</dbReference>
<dbReference type="Pfam" id="PF22725">
    <property type="entry name" value="GFO_IDH_MocA_C3"/>
    <property type="match status" value="1"/>
</dbReference>
<dbReference type="SUPFAM" id="SSF51735">
    <property type="entry name" value="NAD(P)-binding Rossmann-fold domains"/>
    <property type="match status" value="1"/>
</dbReference>
<feature type="domain" description="Gfo/Idh/MocA-like oxidoreductase N-terminal" evidence="3">
    <location>
        <begin position="6"/>
        <end position="128"/>
    </location>
</feature>
<dbReference type="Gene3D" id="3.30.360.10">
    <property type="entry name" value="Dihydrodipicolinate Reductase, domain 2"/>
    <property type="match status" value="1"/>
</dbReference>
<dbReference type="GO" id="GO:0000166">
    <property type="term" value="F:nucleotide binding"/>
    <property type="evidence" value="ECO:0007669"/>
    <property type="project" value="InterPro"/>
</dbReference>
<feature type="domain" description="GFO/IDH/MocA-like oxidoreductase" evidence="4">
    <location>
        <begin position="137"/>
        <end position="251"/>
    </location>
</feature>
<dbReference type="PANTHER" id="PTHR43708:SF5">
    <property type="entry name" value="CONSERVED EXPRESSED OXIDOREDUCTASE (EUROFUNG)-RELATED"/>
    <property type="match status" value="1"/>
</dbReference>
<evidence type="ECO:0000259" key="3">
    <source>
        <dbReference type="Pfam" id="PF01408"/>
    </source>
</evidence>
<dbReference type="InterPro" id="IPR000683">
    <property type="entry name" value="Gfo/Idh/MocA-like_OxRdtase_N"/>
</dbReference>
<dbReference type="InterPro" id="IPR055170">
    <property type="entry name" value="GFO_IDH_MocA-like_dom"/>
</dbReference>
<evidence type="ECO:0000259" key="4">
    <source>
        <dbReference type="Pfam" id="PF22725"/>
    </source>
</evidence>
<evidence type="ECO:0000313" key="5">
    <source>
        <dbReference type="EMBL" id="HGT40795.1"/>
    </source>
</evidence>
<dbReference type="SUPFAM" id="SSF55347">
    <property type="entry name" value="Glyceraldehyde-3-phosphate dehydrogenase-like, C-terminal domain"/>
    <property type="match status" value="1"/>
</dbReference>
<accession>A0A7C4LN13</accession>
<evidence type="ECO:0000256" key="1">
    <source>
        <dbReference type="ARBA" id="ARBA00010928"/>
    </source>
</evidence>
<dbReference type="InterPro" id="IPR051317">
    <property type="entry name" value="Gfo/Idh/MocA_oxidoreduct"/>
</dbReference>
<evidence type="ECO:0000256" key="2">
    <source>
        <dbReference type="ARBA" id="ARBA00023002"/>
    </source>
</evidence>
<name>A0A7C4LN13_9PLAN</name>
<dbReference type="GO" id="GO:0016491">
    <property type="term" value="F:oxidoreductase activity"/>
    <property type="evidence" value="ECO:0007669"/>
    <property type="project" value="UniProtKB-KW"/>
</dbReference>
<sequence>MTATSVRVALVGCGRMGRHHGRLLSNDRRAMITVVCDPDVSAAERLRAELAPQAAVCPRVDELWSREDVDAVVICTPTLEHFGQVRTALERGWHVLCEKPLASNANELQILMADALQARARGQQCSVGYQRRHWSTFRTLRREVQSRRWGPVRAVSLHAAEAWQTTIAGTWRDDPRQNPGGFVGDAGSHKLDILFYVANLLPREVFARCWRRGSRVEIVMSASVVAADDVPVTLDFIGDAHHLGETWHFHCAEADLLVLQDRLWLARDQRLEPLPADEPQSEPVISFLDSICHGAAELAPPECAWPVFQLTQALLESSRTGRVILVA</sequence>
<dbReference type="EMBL" id="DSVQ01000018">
    <property type="protein sequence ID" value="HGT40795.1"/>
    <property type="molecule type" value="Genomic_DNA"/>
</dbReference>
<dbReference type="Gene3D" id="3.40.50.720">
    <property type="entry name" value="NAD(P)-binding Rossmann-like Domain"/>
    <property type="match status" value="1"/>
</dbReference>
<reference evidence="5" key="1">
    <citation type="journal article" date="2020" name="mSystems">
        <title>Genome- and Community-Level Interaction Insights into Carbon Utilization and Element Cycling Functions of Hydrothermarchaeota in Hydrothermal Sediment.</title>
        <authorList>
            <person name="Zhou Z."/>
            <person name="Liu Y."/>
            <person name="Xu W."/>
            <person name="Pan J."/>
            <person name="Luo Z.H."/>
            <person name="Li M."/>
        </authorList>
    </citation>
    <scope>NUCLEOTIDE SEQUENCE [LARGE SCALE GENOMIC DNA]</scope>
    <source>
        <strain evidence="5">SpSt-508</strain>
    </source>
</reference>
<keyword evidence="2" id="KW-0560">Oxidoreductase</keyword>
<proteinExistence type="inferred from homology"/>
<protein>
    <submittedName>
        <fullName evidence="5">Gfo/Idh/MocA family oxidoreductase</fullName>
    </submittedName>
</protein>
<comment type="similarity">
    <text evidence="1">Belongs to the Gfo/Idh/MocA family.</text>
</comment>
<dbReference type="AlphaFoldDB" id="A0A7C4LN13"/>
<organism evidence="5">
    <name type="scientific">Schlesneria paludicola</name>
    <dbReference type="NCBI Taxonomy" id="360056"/>
    <lineage>
        <taxon>Bacteria</taxon>
        <taxon>Pseudomonadati</taxon>
        <taxon>Planctomycetota</taxon>
        <taxon>Planctomycetia</taxon>
        <taxon>Planctomycetales</taxon>
        <taxon>Planctomycetaceae</taxon>
        <taxon>Schlesneria</taxon>
    </lineage>
</organism>